<dbReference type="OrthoDB" id="3865988at2"/>
<dbReference type="SMART" id="SM00849">
    <property type="entry name" value="Lactamase_B"/>
    <property type="match status" value="1"/>
</dbReference>
<dbReference type="GO" id="GO:0016787">
    <property type="term" value="F:hydrolase activity"/>
    <property type="evidence" value="ECO:0007669"/>
    <property type="project" value="UniProtKB-KW"/>
</dbReference>
<dbReference type="GO" id="GO:0046872">
    <property type="term" value="F:metal ion binding"/>
    <property type="evidence" value="ECO:0007669"/>
    <property type="project" value="UniProtKB-KW"/>
</dbReference>
<dbReference type="InterPro" id="IPR051013">
    <property type="entry name" value="MBL_superfamily_lactonases"/>
</dbReference>
<protein>
    <submittedName>
        <fullName evidence="7">Metallo-beta-lactamase superfamily protein</fullName>
    </submittedName>
</protein>
<dbReference type="PANTHER" id="PTHR42978">
    <property type="entry name" value="QUORUM-QUENCHING LACTONASE YTNP-RELATED-RELATED"/>
    <property type="match status" value="1"/>
</dbReference>
<evidence type="ECO:0000313" key="7">
    <source>
        <dbReference type="EMBL" id="TCK20010.1"/>
    </source>
</evidence>
<keyword evidence="4" id="KW-0378">Hydrolase</keyword>
<dbReference type="Gene3D" id="3.60.15.10">
    <property type="entry name" value="Ribonuclease Z/Hydroxyacylglutathione hydrolase-like"/>
    <property type="match status" value="1"/>
</dbReference>
<dbReference type="InterPro" id="IPR001279">
    <property type="entry name" value="Metallo-B-lactamas"/>
</dbReference>
<dbReference type="InterPro" id="IPR036866">
    <property type="entry name" value="RibonucZ/Hydroxyglut_hydro"/>
</dbReference>
<dbReference type="SUPFAM" id="SSF56281">
    <property type="entry name" value="Metallo-hydrolase/oxidoreductase"/>
    <property type="match status" value="1"/>
</dbReference>
<evidence type="ECO:0000259" key="6">
    <source>
        <dbReference type="SMART" id="SM00849"/>
    </source>
</evidence>
<comment type="similarity">
    <text evidence="2">Belongs to the metallo-beta-lactamase superfamily.</text>
</comment>
<evidence type="ECO:0000256" key="1">
    <source>
        <dbReference type="ARBA" id="ARBA00001947"/>
    </source>
</evidence>
<dbReference type="RefSeq" id="WP_132428445.1">
    <property type="nucleotide sequence ID" value="NZ_SMFZ01000002.1"/>
</dbReference>
<evidence type="ECO:0000256" key="3">
    <source>
        <dbReference type="ARBA" id="ARBA00022723"/>
    </source>
</evidence>
<organism evidence="7 8">
    <name type="scientific">Pseudonocardia endophytica</name>
    <dbReference type="NCBI Taxonomy" id="401976"/>
    <lineage>
        <taxon>Bacteria</taxon>
        <taxon>Bacillati</taxon>
        <taxon>Actinomycetota</taxon>
        <taxon>Actinomycetes</taxon>
        <taxon>Pseudonocardiales</taxon>
        <taxon>Pseudonocardiaceae</taxon>
        <taxon>Pseudonocardia</taxon>
    </lineage>
</organism>
<comment type="cofactor">
    <cofactor evidence="1">
        <name>Zn(2+)</name>
        <dbReference type="ChEBI" id="CHEBI:29105"/>
    </cofactor>
</comment>
<dbReference type="Pfam" id="PF00753">
    <property type="entry name" value="Lactamase_B"/>
    <property type="match status" value="1"/>
</dbReference>
<dbReference type="AlphaFoldDB" id="A0A4R1HI77"/>
<dbReference type="Proteomes" id="UP000295560">
    <property type="component" value="Unassembled WGS sequence"/>
</dbReference>
<evidence type="ECO:0000256" key="2">
    <source>
        <dbReference type="ARBA" id="ARBA00007749"/>
    </source>
</evidence>
<evidence type="ECO:0000256" key="5">
    <source>
        <dbReference type="ARBA" id="ARBA00022833"/>
    </source>
</evidence>
<proteinExistence type="inferred from homology"/>
<gene>
    <name evidence="7" type="ORF">EV378_3957</name>
</gene>
<evidence type="ECO:0000313" key="8">
    <source>
        <dbReference type="Proteomes" id="UP000295560"/>
    </source>
</evidence>
<feature type="domain" description="Metallo-beta-lactamase" evidence="6">
    <location>
        <begin position="35"/>
        <end position="244"/>
    </location>
</feature>
<keyword evidence="8" id="KW-1185">Reference proteome</keyword>
<evidence type="ECO:0000256" key="4">
    <source>
        <dbReference type="ARBA" id="ARBA00022801"/>
    </source>
</evidence>
<keyword evidence="5" id="KW-0862">Zinc</keyword>
<name>A0A4R1HI77_PSEEN</name>
<dbReference type="PANTHER" id="PTHR42978:SF2">
    <property type="entry name" value="102 KBASES UNSTABLE REGION: FROM 1 TO 119443"/>
    <property type="match status" value="1"/>
</dbReference>
<accession>A0A4R1HI77</accession>
<comment type="caution">
    <text evidence="7">The sequence shown here is derived from an EMBL/GenBank/DDBJ whole genome shotgun (WGS) entry which is preliminary data.</text>
</comment>
<dbReference type="CDD" id="cd07729">
    <property type="entry name" value="AHL_lactonase_MBL-fold"/>
    <property type="match status" value="1"/>
</dbReference>
<keyword evidence="3" id="KW-0479">Metal-binding</keyword>
<dbReference type="EMBL" id="SMFZ01000002">
    <property type="protein sequence ID" value="TCK20010.1"/>
    <property type="molecule type" value="Genomic_DNA"/>
</dbReference>
<sequence length="260" mass="28525">MSNDTAVQLWALDGAKFTLDRGLLVVGGSGQLSLPVPTYLIRHPRGLVLFDTGLAPSAVTDPEGTYGELATLLGLEYTEDLRVDRQIEAAGFSPNDVTHVIISHSHFDHTGGISLFPNARFIIGAPDLPYAYWPMPAGAVFFRSADIEAARGFNWRPLTADLDLFGDGAIRIFQMPGHTPGNTSTLVRLQDRHVMLTGDTVHVPEAITAELPMPSDYSTLDAVHSIRRMKDIAHAHDAEIIIQHDFDHWNRLREIAKVSG</sequence>
<reference evidence="7 8" key="1">
    <citation type="submission" date="2019-03" db="EMBL/GenBank/DDBJ databases">
        <title>Sequencing the genomes of 1000 actinobacteria strains.</title>
        <authorList>
            <person name="Klenk H.-P."/>
        </authorList>
    </citation>
    <scope>NUCLEOTIDE SEQUENCE [LARGE SCALE GENOMIC DNA]</scope>
    <source>
        <strain evidence="7 8">DSM 44969</strain>
    </source>
</reference>